<proteinExistence type="predicted"/>
<keyword evidence="2" id="KW-1185">Reference proteome</keyword>
<gene>
    <name evidence="1" type="ORF">AVEN_187465_1</name>
</gene>
<comment type="caution">
    <text evidence="1">The sequence shown here is derived from an EMBL/GenBank/DDBJ whole genome shotgun (WGS) entry which is preliminary data.</text>
</comment>
<accession>A0A4Y2BRX7</accession>
<evidence type="ECO:0000313" key="1">
    <source>
        <dbReference type="EMBL" id="GBL94950.1"/>
    </source>
</evidence>
<dbReference type="EMBL" id="BGPR01000107">
    <property type="protein sequence ID" value="GBL94950.1"/>
    <property type="molecule type" value="Genomic_DNA"/>
</dbReference>
<name>A0A4Y2BRX7_ARAVE</name>
<evidence type="ECO:0000313" key="2">
    <source>
        <dbReference type="Proteomes" id="UP000499080"/>
    </source>
</evidence>
<dbReference type="Proteomes" id="UP000499080">
    <property type="component" value="Unassembled WGS sequence"/>
</dbReference>
<reference evidence="1 2" key="1">
    <citation type="journal article" date="2019" name="Sci. Rep.">
        <title>Orb-weaving spider Araneus ventricosus genome elucidates the spidroin gene catalogue.</title>
        <authorList>
            <person name="Kono N."/>
            <person name="Nakamura H."/>
            <person name="Ohtoshi R."/>
            <person name="Moran D.A.P."/>
            <person name="Shinohara A."/>
            <person name="Yoshida Y."/>
            <person name="Fujiwara M."/>
            <person name="Mori M."/>
            <person name="Tomita M."/>
            <person name="Arakawa K."/>
        </authorList>
    </citation>
    <scope>NUCLEOTIDE SEQUENCE [LARGE SCALE GENOMIC DNA]</scope>
</reference>
<dbReference type="AlphaFoldDB" id="A0A4Y2BRX7"/>
<protein>
    <submittedName>
        <fullName evidence="1">Uncharacterized protein</fullName>
    </submittedName>
</protein>
<organism evidence="1 2">
    <name type="scientific">Araneus ventricosus</name>
    <name type="common">Orbweaver spider</name>
    <name type="synonym">Epeira ventricosa</name>
    <dbReference type="NCBI Taxonomy" id="182803"/>
    <lineage>
        <taxon>Eukaryota</taxon>
        <taxon>Metazoa</taxon>
        <taxon>Ecdysozoa</taxon>
        <taxon>Arthropoda</taxon>
        <taxon>Chelicerata</taxon>
        <taxon>Arachnida</taxon>
        <taxon>Araneae</taxon>
        <taxon>Araneomorphae</taxon>
        <taxon>Entelegynae</taxon>
        <taxon>Araneoidea</taxon>
        <taxon>Araneidae</taxon>
        <taxon>Araneus</taxon>
    </lineage>
</organism>
<sequence>MRSPSRFVIGKSHNAMSSFWRSTWVVSQRSLGTVPSTPPGYVIQSRFYDSGFLSLLVFGKLVGVWSRGNWRSLGPHSQNDLIFHQSIREAMGICFAKEKNSSKVDQ</sequence>